<dbReference type="GO" id="GO:0030246">
    <property type="term" value="F:carbohydrate binding"/>
    <property type="evidence" value="ECO:0007669"/>
    <property type="project" value="InterPro"/>
</dbReference>
<comment type="caution">
    <text evidence="2">The sequence shown here is derived from an EMBL/GenBank/DDBJ whole genome shotgun (WGS) entry which is preliminary data.</text>
</comment>
<dbReference type="CDD" id="cd08547">
    <property type="entry name" value="Type_II_cohesin"/>
    <property type="match status" value="1"/>
</dbReference>
<dbReference type="SUPFAM" id="SSF49384">
    <property type="entry name" value="Carbohydrate-binding domain"/>
    <property type="match status" value="1"/>
</dbReference>
<proteinExistence type="predicted"/>
<protein>
    <recommendedName>
        <fullName evidence="1">Cohesin domain-containing protein</fullName>
    </recommendedName>
</protein>
<dbReference type="Gene3D" id="2.60.40.680">
    <property type="match status" value="1"/>
</dbReference>
<dbReference type="EMBL" id="JAACQH010000171">
    <property type="protein sequence ID" value="NCS92067.1"/>
    <property type="molecule type" value="Genomic_DNA"/>
</dbReference>
<dbReference type="AlphaFoldDB" id="A0A8J7YVR9"/>
<organism evidence="2 3">
    <name type="scientific">Candidatus Altarchaeum hamiconexum</name>
    <dbReference type="NCBI Taxonomy" id="1803513"/>
    <lineage>
        <taxon>Archaea</taxon>
        <taxon>Candidatus Altarchaeota</taxon>
        <taxon>Candidatus Altiarchaeia</taxon>
        <taxon>Candidatus Altarchaeales</taxon>
        <taxon>Candidatus Altarchaeaceae</taxon>
        <taxon>Candidatus Altarchaeum</taxon>
    </lineage>
</organism>
<evidence type="ECO:0000313" key="2">
    <source>
        <dbReference type="EMBL" id="NCS92067.1"/>
    </source>
</evidence>
<dbReference type="GO" id="GO:0000272">
    <property type="term" value="P:polysaccharide catabolic process"/>
    <property type="evidence" value="ECO:0007669"/>
    <property type="project" value="InterPro"/>
</dbReference>
<dbReference type="InterPro" id="IPR002102">
    <property type="entry name" value="Cohesin_dom"/>
</dbReference>
<sequence length="199" mass="22171">MILSLMPALSGFDSILSISPESVITQPDAKFTIQINISGSDIYGVQFDIYFNQTILGAVSVTEENFLKQNCATYSIPHINNTVGKIKFAETCTGETGVSGSGILYNITFKTKSAGSSTLDFDNVKILNTELQQIYVSFINGTVDVVDCDVNHDGILIRDYSDLIGAYKCFLGIERNCNPINYQDWNLMKREYNCFIEFF</sequence>
<feature type="domain" description="Cohesin" evidence="1">
    <location>
        <begin position="20"/>
        <end position="145"/>
    </location>
</feature>
<name>A0A8J7YVR9_9ARCH</name>
<evidence type="ECO:0000259" key="1">
    <source>
        <dbReference type="Pfam" id="PF00963"/>
    </source>
</evidence>
<evidence type="ECO:0000313" key="3">
    <source>
        <dbReference type="Proteomes" id="UP000738826"/>
    </source>
</evidence>
<dbReference type="Proteomes" id="UP000738826">
    <property type="component" value="Unassembled WGS sequence"/>
</dbReference>
<dbReference type="InterPro" id="IPR008965">
    <property type="entry name" value="CBM2/CBM3_carb-bd_dom_sf"/>
</dbReference>
<gene>
    <name evidence="2" type="ORF">GW779_06695</name>
</gene>
<dbReference type="Pfam" id="PF00963">
    <property type="entry name" value="Cohesin"/>
    <property type="match status" value="1"/>
</dbReference>
<reference evidence="2" key="1">
    <citation type="submission" date="2019-11" db="EMBL/GenBank/DDBJ databases">
        <title>Lipid analysis of CO2-rich subsurface aquifers suggests an autotrophy-based deep biosphere with lysolipids enriched in CPR bacteria.</title>
        <authorList>
            <person name="Probst A.J."/>
            <person name="Elling F.J."/>
            <person name="Castelle C.J."/>
            <person name="Zhu Q."/>
            <person name="Elvert M."/>
            <person name="Birarda G."/>
            <person name="Holman H.-Y."/>
            <person name="Lane K.R."/>
            <person name="Ladd B."/>
            <person name="Ryan M.C."/>
            <person name="Woyke T."/>
            <person name="Hinrichs K.-U."/>
            <person name="Banfield J.F."/>
        </authorList>
    </citation>
    <scope>NUCLEOTIDE SEQUENCE</scope>
    <source>
        <strain evidence="2">CG_2015-04_33_537</strain>
    </source>
</reference>
<accession>A0A8J7YVR9</accession>